<evidence type="ECO:0000313" key="2">
    <source>
        <dbReference type="EMBL" id="RXF67719.1"/>
    </source>
</evidence>
<proteinExistence type="predicted"/>
<dbReference type="EMBL" id="VWNE01000017">
    <property type="protein sequence ID" value="KAA8482409.1"/>
    <property type="molecule type" value="Genomic_DNA"/>
</dbReference>
<reference evidence="2 3" key="1">
    <citation type="submission" date="2018-12" db="EMBL/GenBank/DDBJ databases">
        <title>The Draft Genome Sequence of the Soil Bacterium Pedobacter tournemirensis R1.</title>
        <authorList>
            <person name="He J."/>
        </authorList>
    </citation>
    <scope>NUCLEOTIDE SEQUENCE [LARGE SCALE GENOMIC DNA]</scope>
    <source>
        <strain evidence="2 3">R1</strain>
    </source>
</reference>
<organism evidence="2 3">
    <name type="scientific">Arcticibacter tournemirensis</name>
    <dbReference type="NCBI Taxonomy" id="699437"/>
    <lineage>
        <taxon>Bacteria</taxon>
        <taxon>Pseudomonadati</taxon>
        <taxon>Bacteroidota</taxon>
        <taxon>Sphingobacteriia</taxon>
        <taxon>Sphingobacteriales</taxon>
        <taxon>Sphingobacteriaceae</taxon>
        <taxon>Arcticibacter</taxon>
    </lineage>
</organism>
<accession>A0A4Q0M4S2</accession>
<reference evidence="1 4" key="2">
    <citation type="submission" date="2019-09" db="EMBL/GenBank/DDBJ databases">
        <title>Pararcticibacter amylolyticus gen. nov., sp. nov., isolated from a rottenly hemp rope, and reclassification of Pedobacter tournemirensis as Pararcticibacter tournemirensis comb. nov.</title>
        <authorList>
            <person name="Cai Y."/>
        </authorList>
    </citation>
    <scope>NUCLEOTIDE SEQUENCE [LARGE SCALE GENOMIC DNA]</scope>
    <source>
        <strain evidence="1 4">TF5-37.2-LB10</strain>
    </source>
</reference>
<keyword evidence="4" id="KW-1185">Reference proteome</keyword>
<name>A0A4Q0M4S2_9SPHI</name>
<evidence type="ECO:0000313" key="1">
    <source>
        <dbReference type="EMBL" id="KAA8482409.1"/>
    </source>
</evidence>
<gene>
    <name evidence="2" type="ORF">EKH83_17980</name>
    <name evidence="1" type="ORF">F1649_11910</name>
</gene>
<evidence type="ECO:0000313" key="4">
    <source>
        <dbReference type="Proteomes" id="UP000322918"/>
    </source>
</evidence>
<comment type="caution">
    <text evidence="2">The sequence shown here is derived from an EMBL/GenBank/DDBJ whole genome shotgun (WGS) entry which is preliminary data.</text>
</comment>
<dbReference type="Proteomes" id="UP000322918">
    <property type="component" value="Unassembled WGS sequence"/>
</dbReference>
<dbReference type="Proteomes" id="UP000290848">
    <property type="component" value="Unassembled WGS sequence"/>
</dbReference>
<dbReference type="EMBL" id="RXOC01000015">
    <property type="protein sequence ID" value="RXF67719.1"/>
    <property type="molecule type" value="Genomic_DNA"/>
</dbReference>
<sequence length="106" mass="11506">MIAKKTTLMERVRIVFTVLITILGFGGAMAVQGGAKQADQSYRYISQTSGHYIVQQAPLTDGTYRCNDAQTICTVQSSSSPQMDGTQYKLDKNDASVSLGTFQSTN</sequence>
<evidence type="ECO:0000313" key="3">
    <source>
        <dbReference type="Proteomes" id="UP000290848"/>
    </source>
</evidence>
<dbReference type="RefSeq" id="WP_128770852.1">
    <property type="nucleotide sequence ID" value="NZ_RXOC01000015.1"/>
</dbReference>
<dbReference type="AlphaFoldDB" id="A0A4Q0M4S2"/>
<protein>
    <submittedName>
        <fullName evidence="2">Uncharacterized protein</fullName>
    </submittedName>
</protein>